<comment type="domain">
    <text evidence="6">Lacks alpha-helical transmembrane segments, suggesting that it resides in the membrane via beta-sheet conformations similar to those predicted for other outer membrane proteins and porin.</text>
</comment>
<evidence type="ECO:0000313" key="7">
    <source>
        <dbReference type="EMBL" id="OIW34134.1"/>
    </source>
</evidence>
<dbReference type="InterPro" id="IPR027539">
    <property type="entry name" value="Mdm10"/>
</dbReference>
<keyword evidence="5 6" id="KW-0472">Membrane</keyword>
<reference evidence="7 8" key="1">
    <citation type="submission" date="2016-10" db="EMBL/GenBank/DDBJ databases">
        <title>Draft genome sequence of Coniochaeta ligniaria NRRL30616, a lignocellulolytic fungus for bioabatement of inhibitors in plant biomass hydrolysates.</title>
        <authorList>
            <consortium name="DOE Joint Genome Institute"/>
            <person name="Jimenez D.J."/>
            <person name="Hector R.E."/>
            <person name="Riley R."/>
            <person name="Sun H."/>
            <person name="Grigoriev I.V."/>
            <person name="Van Elsas J.D."/>
            <person name="Nichols N.N."/>
        </authorList>
    </citation>
    <scope>NUCLEOTIDE SEQUENCE [LARGE SCALE GENOMIC DNA]</scope>
    <source>
        <strain evidence="7 8">NRRL 30616</strain>
    </source>
</reference>
<dbReference type="Pfam" id="PF12519">
    <property type="entry name" value="MDM10"/>
    <property type="match status" value="1"/>
</dbReference>
<dbReference type="AlphaFoldDB" id="A0A1J7J2Y2"/>
<dbReference type="GO" id="GO:0070096">
    <property type="term" value="P:mitochondrial outer membrane translocase complex assembly"/>
    <property type="evidence" value="ECO:0007669"/>
    <property type="project" value="UniProtKB-UniRule"/>
</dbReference>
<keyword evidence="3 6" id="KW-1000">Mitochondrion outer membrane</keyword>
<keyword evidence="4 6" id="KW-0496">Mitochondrion</keyword>
<dbReference type="EMBL" id="KV875094">
    <property type="protein sequence ID" value="OIW34134.1"/>
    <property type="molecule type" value="Genomic_DNA"/>
</dbReference>
<comment type="similarity">
    <text evidence="6">Belongs to the MDM10 family.</text>
</comment>
<evidence type="ECO:0000256" key="5">
    <source>
        <dbReference type="ARBA" id="ARBA00023136"/>
    </source>
</evidence>
<name>A0A1J7J2Y2_9PEZI</name>
<keyword evidence="2 6" id="KW-0812">Transmembrane</keyword>
<evidence type="ECO:0000256" key="6">
    <source>
        <dbReference type="HAMAP-Rule" id="MF_03102"/>
    </source>
</evidence>
<keyword evidence="1 6" id="KW-1134">Transmembrane beta strand</keyword>
<dbReference type="GO" id="GO:0051654">
    <property type="term" value="P:establishment of mitochondrion localization"/>
    <property type="evidence" value="ECO:0007669"/>
    <property type="project" value="TreeGrafter"/>
</dbReference>
<dbReference type="GO" id="GO:0032865">
    <property type="term" value="C:ERMES complex"/>
    <property type="evidence" value="ECO:0007669"/>
    <property type="project" value="UniProtKB-UniRule"/>
</dbReference>
<dbReference type="STRING" id="1408157.A0A1J7J2Y2"/>
<dbReference type="GO" id="GO:1990456">
    <property type="term" value="P:mitochondrion-endoplasmic reticulum membrane tethering"/>
    <property type="evidence" value="ECO:0007669"/>
    <property type="project" value="UniProtKB-UniRule"/>
</dbReference>
<dbReference type="PANTHER" id="PTHR28035">
    <property type="entry name" value="MITOCHONDRIAL DISTRIBUTION AND MORPHOLOGY PROTEIN 10"/>
    <property type="match status" value="1"/>
</dbReference>
<evidence type="ECO:0000256" key="4">
    <source>
        <dbReference type="ARBA" id="ARBA00023128"/>
    </source>
</evidence>
<organism evidence="7 8">
    <name type="scientific">Coniochaeta ligniaria NRRL 30616</name>
    <dbReference type="NCBI Taxonomy" id="1408157"/>
    <lineage>
        <taxon>Eukaryota</taxon>
        <taxon>Fungi</taxon>
        <taxon>Dikarya</taxon>
        <taxon>Ascomycota</taxon>
        <taxon>Pezizomycotina</taxon>
        <taxon>Sordariomycetes</taxon>
        <taxon>Sordariomycetidae</taxon>
        <taxon>Coniochaetales</taxon>
        <taxon>Coniochaetaceae</taxon>
        <taxon>Coniochaeta</taxon>
    </lineage>
</organism>
<dbReference type="HAMAP" id="MF_03102">
    <property type="entry name" value="Mdm10"/>
    <property type="match status" value="1"/>
</dbReference>
<protein>
    <recommendedName>
        <fullName evidence="6">Mitochondrial distribution and morphology protein 10</fullName>
    </recommendedName>
    <alternativeName>
        <fullName evidence="6">Mitochondrial inheritance component MDM10</fullName>
    </alternativeName>
</protein>
<dbReference type="GO" id="GO:0045040">
    <property type="term" value="P:protein insertion into mitochondrial outer membrane"/>
    <property type="evidence" value="ECO:0007669"/>
    <property type="project" value="UniProtKB-UniRule"/>
</dbReference>
<sequence>MREFMDHITNSFFEATRWNRGNSYSELNATTNDLLNFPLPYGLRLNLSALATPQFATSYQLGAFGSVDGSIAYLYSSVPLNGVVAQSDRVPLLPLLRSYRPLKELGLDREGSPTLYSGTLLYGCMYLPRSTLQARVIRRFTPGLQAQVSAVSSEDLRNGGTVLASAHYDKGIYNVEGLASTDGGLLGLRGLYNFGGDASPADMPISGAAEVSSSGIALEKERIYGRFSVGGELYYGTLNKSAGMSVGGRFATLPAYSGTPLTATLTINPLMGNISATYAVLGGEHCTLASMMDFNVYSYESDWKVGMELWSKRRPGGFLLGAEPESRPRVAQPAADDPSRWKERSFQAKLEWRLDEQELLDIGKDDAGGATPDEHLGVLKARLDQHGRIGLLWEGRIKSLIFSLGAGIDIRRLDQSFQSVGLNIRYSS</sequence>
<dbReference type="GO" id="GO:0015914">
    <property type="term" value="P:phospholipid transport"/>
    <property type="evidence" value="ECO:0007669"/>
    <property type="project" value="TreeGrafter"/>
</dbReference>
<gene>
    <name evidence="6" type="primary">MDM10</name>
    <name evidence="7" type="ORF">CONLIGDRAFT_569144</name>
</gene>
<evidence type="ECO:0000256" key="2">
    <source>
        <dbReference type="ARBA" id="ARBA00022692"/>
    </source>
</evidence>
<comment type="function">
    <text evidence="6">Component of the ERMES/MDM complex, which serves as a molecular tether to connect the endoplasmic reticulum and mitochondria. Components of this complex are involved in the control of mitochondrial shape and protein biogenesis and may function in phospholipid exchange. MDM10 is involved in the late assembly steps of the general translocase of the mitochondrial outer membrane (TOM complex). Functions in the TOM40-specific route of the assembly of outer membrane beta-barrel proteins, including the association of TOM40 with the receptor TOM22 and small TOM proteins. Can associate with the SAM(core) complex as well as the MDM12-MMM1 complex, both involved in late steps of the major beta-barrel assembly pathway, that is responsible for biogenesis of all outer membrane beta-barrel proteins. May act as a switch that shuttles between both complexes and channels precursor proteins into the TOM40-specific pathway. Plays a role in mitochondrial morphology and in the inheritance of mitochondria.</text>
</comment>
<accession>A0A1J7J2Y2</accession>
<dbReference type="PANTHER" id="PTHR28035:SF1">
    <property type="entry name" value="MITOCHONDRIAL DISTRIBUTION AND MORPHOLOGY PROTEIN 10"/>
    <property type="match status" value="1"/>
</dbReference>
<comment type="subunit">
    <text evidence="6">Component of the ER-mitochondria encounter structure (ERMES) or MDM complex, composed of MMM1, MDM10, MDM12 and MDM34. Associates with the mitochondrial outer membrane sorting assembly machinery SAM(core) complex.</text>
</comment>
<dbReference type="InParanoid" id="A0A1J7J2Y2"/>
<evidence type="ECO:0000256" key="1">
    <source>
        <dbReference type="ARBA" id="ARBA00022452"/>
    </source>
</evidence>
<dbReference type="Proteomes" id="UP000182658">
    <property type="component" value="Unassembled WGS sequence"/>
</dbReference>
<evidence type="ECO:0000256" key="3">
    <source>
        <dbReference type="ARBA" id="ARBA00022787"/>
    </source>
</evidence>
<comment type="subcellular location">
    <subcellularLocation>
        <location evidence="6">Mitochondrion outer membrane</location>
        <topology evidence="6">Multi-pass membrane protein</topology>
    </subcellularLocation>
    <text evidence="6">The ERMES/MDM complex localizes to a few discrete foci (around 10 per single cell), that represent mitochondria-endoplasmic reticulum junctions. These foci are often found next to mtDNA nucleoids.</text>
</comment>
<dbReference type="OrthoDB" id="2103793at2759"/>
<keyword evidence="8" id="KW-1185">Reference proteome</keyword>
<dbReference type="GO" id="GO:0001401">
    <property type="term" value="C:SAM complex"/>
    <property type="evidence" value="ECO:0007669"/>
    <property type="project" value="TreeGrafter"/>
</dbReference>
<proteinExistence type="inferred from homology"/>
<dbReference type="FunCoup" id="A0A1J7J2Y2">
    <property type="interactions" value="52"/>
</dbReference>
<evidence type="ECO:0000313" key="8">
    <source>
        <dbReference type="Proteomes" id="UP000182658"/>
    </source>
</evidence>